<dbReference type="PANTHER" id="PTHR47331">
    <property type="entry name" value="PHD-TYPE DOMAIN-CONTAINING PROTEIN"/>
    <property type="match status" value="1"/>
</dbReference>
<evidence type="ECO:0000256" key="1">
    <source>
        <dbReference type="SAM" id="MobiDB-lite"/>
    </source>
</evidence>
<proteinExistence type="predicted"/>
<dbReference type="AlphaFoldDB" id="A0A0A9XVN2"/>
<reference evidence="2" key="2">
    <citation type="submission" date="2014-07" db="EMBL/GenBank/DDBJ databases">
        <authorList>
            <person name="Hull J."/>
        </authorList>
    </citation>
    <scope>NUCLEOTIDE SEQUENCE</scope>
</reference>
<name>A0A0A9XVN2_LYGHE</name>
<dbReference type="InterPro" id="IPR005312">
    <property type="entry name" value="DUF1759"/>
</dbReference>
<gene>
    <name evidence="2" type="primary">IML2</name>
    <name evidence="2" type="ORF">CM83_9278</name>
</gene>
<evidence type="ECO:0000313" key="2">
    <source>
        <dbReference type="EMBL" id="JAG22928.1"/>
    </source>
</evidence>
<organism evidence="2">
    <name type="scientific">Lygus hesperus</name>
    <name type="common">Western plant bug</name>
    <dbReference type="NCBI Taxonomy" id="30085"/>
    <lineage>
        <taxon>Eukaryota</taxon>
        <taxon>Metazoa</taxon>
        <taxon>Ecdysozoa</taxon>
        <taxon>Arthropoda</taxon>
        <taxon>Hexapoda</taxon>
        <taxon>Insecta</taxon>
        <taxon>Pterygota</taxon>
        <taxon>Neoptera</taxon>
        <taxon>Paraneoptera</taxon>
        <taxon>Hemiptera</taxon>
        <taxon>Heteroptera</taxon>
        <taxon>Panheteroptera</taxon>
        <taxon>Cimicomorpha</taxon>
        <taxon>Miridae</taxon>
        <taxon>Mirini</taxon>
        <taxon>Lygus</taxon>
    </lineage>
</organism>
<accession>A0A0A9XVN2</accession>
<feature type="region of interest" description="Disordered" evidence="1">
    <location>
        <begin position="329"/>
        <end position="350"/>
    </location>
</feature>
<dbReference type="EMBL" id="GBHO01020676">
    <property type="protein sequence ID" value="JAG22928.1"/>
    <property type="molecule type" value="Transcribed_RNA"/>
</dbReference>
<feature type="non-terminal residue" evidence="2">
    <location>
        <position position="500"/>
    </location>
</feature>
<dbReference type="Pfam" id="PF03564">
    <property type="entry name" value="DUF1759"/>
    <property type="match status" value="1"/>
</dbReference>
<protein>
    <submittedName>
        <fullName evidence="2">Mitochondrial outer membrane protein IML2</fullName>
    </submittedName>
</protein>
<reference evidence="2" key="1">
    <citation type="journal article" date="2014" name="PLoS ONE">
        <title>Transcriptome-Based Identification of ABC Transporters in the Western Tarnished Plant Bug Lygus hesperus.</title>
        <authorList>
            <person name="Hull J.J."/>
            <person name="Chaney K."/>
            <person name="Geib S.M."/>
            <person name="Fabrick J.A."/>
            <person name="Brent C.S."/>
            <person name="Walsh D."/>
            <person name="Lavine L.C."/>
        </authorList>
    </citation>
    <scope>NUCLEOTIDE SEQUENCE</scope>
</reference>
<sequence>LKKSKEASIQFIIVSLTRRLKDCVNEMQIIHDQGKKAVNEPSTSPGVSLFKSMGKTLDAYHSEFKQYWNELADACDSNSIEFPSKSDKDLRANMRHIYYNALGNLEIISARLNPNVPPPAPSFNASLPNESRIAKSLPKLQLPTFSGQLLEWPKFRDTYSSLVHKEVGYSDMDKFLYLRASLKGSALSIISHLPLEEMNYPLAWQALLDTYDHHRLLASAYLDQVLSFKPIQGKATSESLKNFLSTVSDSISSFKFLKVDNELEFVLFHLAIKGLDPYTREQFEIEHKNEKFPTFESLTKFVKGRIVALQLSSPNNPVAQSSNTIAISKQLSKDSKPPKPKGNSRTSLLTNDKSIDKKFQSAHKRSPSTICFVCKAAHSLLSCEVFNRAPVQQKYELLKDWKGCVNCMSSTHSVHQCSSKWHCRFCSQRHHSSLHRFDDKVPNSSSHLVVPDVDNDPSSFCGQTFTVAEVEPPVVLGTAVAGILDAKGQYQNIRLVIDSG</sequence>
<feature type="non-terminal residue" evidence="2">
    <location>
        <position position="1"/>
    </location>
</feature>